<dbReference type="Proteomes" id="UP000694845">
    <property type="component" value="Unplaced"/>
</dbReference>
<feature type="transmembrane region" description="Helical" evidence="8">
    <location>
        <begin position="381"/>
        <end position="400"/>
    </location>
</feature>
<feature type="transmembrane region" description="Helical" evidence="8">
    <location>
        <begin position="420"/>
        <end position="446"/>
    </location>
</feature>
<protein>
    <recommendedName>
        <fullName evidence="8">Ammonium transporter</fullName>
    </recommendedName>
</protein>
<comment type="similarity">
    <text evidence="2 8">Belongs to the ammonia transporter channel (TC 1.A.11.2) family.</text>
</comment>
<keyword evidence="4 8" id="KW-0812">Transmembrane</keyword>
<evidence type="ECO:0000313" key="10">
    <source>
        <dbReference type="Proteomes" id="UP000694845"/>
    </source>
</evidence>
<evidence type="ECO:0000256" key="5">
    <source>
        <dbReference type="ARBA" id="ARBA00022989"/>
    </source>
</evidence>
<feature type="domain" description="Ammonium transporter AmtB-like" evidence="9">
    <location>
        <begin position="70"/>
        <end position="472"/>
    </location>
</feature>
<dbReference type="OrthoDB" id="534912at2759"/>
<accession>A0A8B7ZDI5</accession>
<dbReference type="InterPro" id="IPR001905">
    <property type="entry name" value="Ammonium_transpt"/>
</dbReference>
<keyword evidence="7 8" id="KW-0924">Ammonia transport</keyword>
<dbReference type="PANTHER" id="PTHR11730:SF58">
    <property type="entry name" value="AMMONIUM TRANSPORTER"/>
    <property type="match status" value="1"/>
</dbReference>
<dbReference type="InterPro" id="IPR029020">
    <property type="entry name" value="Ammonium/urea_transptr"/>
</dbReference>
<organism evidence="10 11">
    <name type="scientific">Acanthaster planci</name>
    <name type="common">Crown-of-thorns starfish</name>
    <dbReference type="NCBI Taxonomy" id="133434"/>
    <lineage>
        <taxon>Eukaryota</taxon>
        <taxon>Metazoa</taxon>
        <taxon>Echinodermata</taxon>
        <taxon>Eleutherozoa</taxon>
        <taxon>Asterozoa</taxon>
        <taxon>Asteroidea</taxon>
        <taxon>Valvatacea</taxon>
        <taxon>Valvatida</taxon>
        <taxon>Acanthasteridae</taxon>
        <taxon>Acanthaster</taxon>
    </lineage>
</organism>
<proteinExistence type="inferred from homology"/>
<dbReference type="FunFam" id="1.10.3430.10:FF:000008">
    <property type="entry name" value="Ammonium transporter"/>
    <property type="match status" value="1"/>
</dbReference>
<keyword evidence="3 8" id="KW-0813">Transport</keyword>
<feature type="transmembrane region" description="Helical" evidence="8">
    <location>
        <begin position="68"/>
        <end position="89"/>
    </location>
</feature>
<feature type="transmembrane region" description="Helical" evidence="8">
    <location>
        <begin position="219"/>
        <end position="242"/>
    </location>
</feature>
<dbReference type="GO" id="GO:0005886">
    <property type="term" value="C:plasma membrane"/>
    <property type="evidence" value="ECO:0007669"/>
    <property type="project" value="UniProtKB-SubCell"/>
</dbReference>
<evidence type="ECO:0000256" key="7">
    <source>
        <dbReference type="ARBA" id="ARBA00023177"/>
    </source>
</evidence>
<dbReference type="AlphaFoldDB" id="A0A8B7ZDI5"/>
<evidence type="ECO:0000256" key="1">
    <source>
        <dbReference type="ARBA" id="ARBA00004141"/>
    </source>
</evidence>
<gene>
    <name evidence="11" type="primary">LOC110985899</name>
</gene>
<dbReference type="GeneID" id="110985899"/>
<reference evidence="11" key="1">
    <citation type="submission" date="2025-08" db="UniProtKB">
        <authorList>
            <consortium name="RefSeq"/>
        </authorList>
    </citation>
    <scope>IDENTIFICATION</scope>
</reference>
<name>A0A8B7ZDI5_ACAPL</name>
<feature type="transmembrane region" description="Helical" evidence="8">
    <location>
        <begin position="352"/>
        <end position="369"/>
    </location>
</feature>
<dbReference type="NCBIfam" id="TIGR00836">
    <property type="entry name" value="amt"/>
    <property type="match status" value="1"/>
</dbReference>
<dbReference type="RefSeq" id="XP_022103037.1">
    <property type="nucleotide sequence ID" value="XM_022247345.1"/>
</dbReference>
<feature type="transmembrane region" description="Helical" evidence="8">
    <location>
        <begin position="101"/>
        <end position="119"/>
    </location>
</feature>
<evidence type="ECO:0000259" key="9">
    <source>
        <dbReference type="Pfam" id="PF00909"/>
    </source>
</evidence>
<keyword evidence="10" id="KW-1185">Reference proteome</keyword>
<comment type="subcellular location">
    <subcellularLocation>
        <location evidence="8">Cell membrane</location>
        <topology evidence="8">Multi-pass membrane protein</topology>
    </subcellularLocation>
    <subcellularLocation>
        <location evidence="1">Membrane</location>
        <topology evidence="1">Multi-pass membrane protein</topology>
    </subcellularLocation>
</comment>
<dbReference type="SUPFAM" id="SSF111352">
    <property type="entry name" value="Ammonium transporter"/>
    <property type="match status" value="1"/>
</dbReference>
<feature type="transmembrane region" description="Helical" evidence="8">
    <location>
        <begin position="161"/>
        <end position="180"/>
    </location>
</feature>
<dbReference type="GO" id="GO:0008519">
    <property type="term" value="F:ammonium channel activity"/>
    <property type="evidence" value="ECO:0007669"/>
    <property type="project" value="InterPro"/>
</dbReference>
<dbReference type="Pfam" id="PF00909">
    <property type="entry name" value="Ammonium_transp"/>
    <property type="match status" value="1"/>
</dbReference>
<evidence type="ECO:0000256" key="3">
    <source>
        <dbReference type="ARBA" id="ARBA00022448"/>
    </source>
</evidence>
<dbReference type="InterPro" id="IPR024041">
    <property type="entry name" value="NH4_transpt_AmtB-like_dom"/>
</dbReference>
<evidence type="ECO:0000313" key="11">
    <source>
        <dbReference type="RefSeq" id="XP_022103037.1"/>
    </source>
</evidence>
<evidence type="ECO:0000256" key="8">
    <source>
        <dbReference type="RuleBase" id="RU362002"/>
    </source>
</evidence>
<dbReference type="Gene3D" id="1.10.3430.10">
    <property type="entry name" value="Ammonium transporter AmtB like domains"/>
    <property type="match status" value="1"/>
</dbReference>
<feature type="transmembrane region" description="Helical" evidence="8">
    <location>
        <begin position="254"/>
        <end position="275"/>
    </location>
</feature>
<keyword evidence="5 8" id="KW-1133">Transmembrane helix</keyword>
<sequence length="600" mass="65474">MMNVPVAGVSKDLGYLTNMSGSCNAAIVPATAIVPNTGTPSVDLPDYLRNHTPVYLPSISLNTRWDDATWILTSAFIIFTMQSGFGLLESGSVSQKNEVNIMVKNAVDVLFGGISYWMFGYGLSFDKIGSDFKSNHPFVAVGEFFVDETNPDRVGSVFSHFFFHASFATTATTIVSGAMAERTKLEAYILFSFLNTLVYCFPAHWVWDCSGWLKTMGVVDIAGAGAVHLVGGVTGLVATLMLKPRTGRFRSGADLPAMGSPTNTIFGMFMLWWGWLGFNCGSTYGISQNKWKLAARSAACTITASIGGGMTAIVLSYLAKRRKFDVTFLINGVLGSLVSITAMCALAHPWEGYVIGVVGALIACSGCFLTERLKIDDPVSVVPVHALGAIWSLLSVGIFGRQDKLAPQLIRNSGLLAGGGFHLLGIQALAIVSIGSWTAVTSFVLLKLIDVTLGLRVPLHEEILGADLVEHSINGTYDKNSREWRDRDGRLIMVVERFKKGESADELNPQDIRRLRRMSKQRASSEETMKSAFGFVRTEDSSSFDQKSDAELADDARSIDESQAAVTHRRRGMDRLRRFKMSNILGKRSSNWTPKHSANY</sequence>
<evidence type="ECO:0000256" key="2">
    <source>
        <dbReference type="ARBA" id="ARBA00005887"/>
    </source>
</evidence>
<feature type="transmembrane region" description="Helical" evidence="8">
    <location>
        <begin position="326"/>
        <end position="346"/>
    </location>
</feature>
<evidence type="ECO:0000256" key="6">
    <source>
        <dbReference type="ARBA" id="ARBA00023136"/>
    </source>
</evidence>
<evidence type="ECO:0000256" key="4">
    <source>
        <dbReference type="ARBA" id="ARBA00022692"/>
    </source>
</evidence>
<feature type="transmembrane region" description="Helical" evidence="8">
    <location>
        <begin position="187"/>
        <end position="207"/>
    </location>
</feature>
<dbReference type="PANTHER" id="PTHR11730">
    <property type="entry name" value="AMMONIUM TRANSPORTER"/>
    <property type="match status" value="1"/>
</dbReference>
<feature type="transmembrane region" description="Helical" evidence="8">
    <location>
        <begin position="295"/>
        <end position="319"/>
    </location>
</feature>
<dbReference type="KEGG" id="aplc:110985899"/>
<keyword evidence="6 8" id="KW-0472">Membrane</keyword>
<dbReference type="GO" id="GO:0097272">
    <property type="term" value="P:ammonium homeostasis"/>
    <property type="evidence" value="ECO:0007669"/>
    <property type="project" value="TreeGrafter"/>
</dbReference>